<evidence type="ECO:0000313" key="2">
    <source>
        <dbReference type="Proteomes" id="UP000217790"/>
    </source>
</evidence>
<proteinExistence type="predicted"/>
<organism evidence="1 2">
    <name type="scientific">Armillaria gallica</name>
    <name type="common">Bulbous honey fungus</name>
    <name type="synonym">Armillaria bulbosa</name>
    <dbReference type="NCBI Taxonomy" id="47427"/>
    <lineage>
        <taxon>Eukaryota</taxon>
        <taxon>Fungi</taxon>
        <taxon>Dikarya</taxon>
        <taxon>Basidiomycota</taxon>
        <taxon>Agaricomycotina</taxon>
        <taxon>Agaricomycetes</taxon>
        <taxon>Agaricomycetidae</taxon>
        <taxon>Agaricales</taxon>
        <taxon>Marasmiineae</taxon>
        <taxon>Physalacriaceae</taxon>
        <taxon>Armillaria</taxon>
    </lineage>
</organism>
<protein>
    <submittedName>
        <fullName evidence="1">Uncharacterized protein</fullName>
    </submittedName>
</protein>
<name>A0A2H3CG32_ARMGA</name>
<keyword evidence="2" id="KW-1185">Reference proteome</keyword>
<dbReference type="OrthoDB" id="3051833at2759"/>
<accession>A0A2H3CG32</accession>
<reference evidence="2" key="1">
    <citation type="journal article" date="2017" name="Nat. Ecol. Evol.">
        <title>Genome expansion and lineage-specific genetic innovations in the forest pathogenic fungi Armillaria.</title>
        <authorList>
            <person name="Sipos G."/>
            <person name="Prasanna A.N."/>
            <person name="Walter M.C."/>
            <person name="O'Connor E."/>
            <person name="Balint B."/>
            <person name="Krizsan K."/>
            <person name="Kiss B."/>
            <person name="Hess J."/>
            <person name="Varga T."/>
            <person name="Slot J."/>
            <person name="Riley R."/>
            <person name="Boka B."/>
            <person name="Rigling D."/>
            <person name="Barry K."/>
            <person name="Lee J."/>
            <person name="Mihaltcheva S."/>
            <person name="LaButti K."/>
            <person name="Lipzen A."/>
            <person name="Waldron R."/>
            <person name="Moloney N.M."/>
            <person name="Sperisen C."/>
            <person name="Kredics L."/>
            <person name="Vagvoelgyi C."/>
            <person name="Patrignani A."/>
            <person name="Fitzpatrick D."/>
            <person name="Nagy I."/>
            <person name="Doyle S."/>
            <person name="Anderson J.B."/>
            <person name="Grigoriev I.V."/>
            <person name="Gueldener U."/>
            <person name="Muensterkoetter M."/>
            <person name="Nagy L.G."/>
        </authorList>
    </citation>
    <scope>NUCLEOTIDE SEQUENCE [LARGE SCALE GENOMIC DNA]</scope>
    <source>
        <strain evidence="2">Ar21-2</strain>
    </source>
</reference>
<evidence type="ECO:0000313" key="1">
    <source>
        <dbReference type="EMBL" id="PBK82049.1"/>
    </source>
</evidence>
<gene>
    <name evidence="1" type="ORF">ARMGADRAFT_1019910</name>
</gene>
<dbReference type="Proteomes" id="UP000217790">
    <property type="component" value="Unassembled WGS sequence"/>
</dbReference>
<dbReference type="InParanoid" id="A0A2H3CG32"/>
<sequence>MTDTPLTTDNLSKYLLTDAAGAYDTWEFCMHISVSQKSLLDTILGTDVEPTTRHNSKG</sequence>
<dbReference type="EMBL" id="KZ293722">
    <property type="protein sequence ID" value="PBK82049.1"/>
    <property type="molecule type" value="Genomic_DNA"/>
</dbReference>
<dbReference type="AlphaFoldDB" id="A0A2H3CG32"/>